<comment type="pathway">
    <text evidence="3">Lipid metabolism.</text>
</comment>
<dbReference type="SMART" id="SM00563">
    <property type="entry name" value="PlsC"/>
    <property type="match status" value="1"/>
</dbReference>
<dbReference type="EC" id="2.3.1.51" evidence="5 11"/>
<accession>A0ABV8MNL1</accession>
<keyword evidence="12" id="KW-0472">Membrane</keyword>
<gene>
    <name evidence="14" type="ORF">ACFOW7_10425</name>
</gene>
<evidence type="ECO:0000256" key="9">
    <source>
        <dbReference type="ARBA" id="ARBA00023098"/>
    </source>
</evidence>
<evidence type="ECO:0000256" key="1">
    <source>
        <dbReference type="ARBA" id="ARBA00001141"/>
    </source>
</evidence>
<dbReference type="InterPro" id="IPR004552">
    <property type="entry name" value="AGP_acyltrans"/>
</dbReference>
<evidence type="ECO:0000256" key="12">
    <source>
        <dbReference type="SAM" id="Phobius"/>
    </source>
</evidence>
<feature type="transmembrane region" description="Helical" evidence="12">
    <location>
        <begin position="25"/>
        <end position="46"/>
    </location>
</feature>
<reference evidence="15" key="1">
    <citation type="journal article" date="2019" name="Int. J. Syst. Evol. Microbiol.">
        <title>The Global Catalogue of Microorganisms (GCM) 10K type strain sequencing project: providing services to taxonomists for standard genome sequencing and annotation.</title>
        <authorList>
            <consortium name="The Broad Institute Genomics Platform"/>
            <consortium name="The Broad Institute Genome Sequencing Center for Infectious Disease"/>
            <person name="Wu L."/>
            <person name="Ma J."/>
        </authorList>
    </citation>
    <scope>NUCLEOTIDE SEQUENCE [LARGE SCALE GENOMIC DNA]</scope>
    <source>
        <strain evidence="15">LMG 29894</strain>
    </source>
</reference>
<comment type="caution">
    <text evidence="14">The sequence shown here is derived from an EMBL/GenBank/DDBJ whole genome shotgun (WGS) entry which is preliminary data.</text>
</comment>
<evidence type="ECO:0000256" key="4">
    <source>
        <dbReference type="ARBA" id="ARBA00008655"/>
    </source>
</evidence>
<evidence type="ECO:0000256" key="7">
    <source>
        <dbReference type="ARBA" id="ARBA00022516"/>
    </source>
</evidence>
<evidence type="ECO:0000259" key="13">
    <source>
        <dbReference type="SMART" id="SM00563"/>
    </source>
</evidence>
<dbReference type="RefSeq" id="WP_378163871.1">
    <property type="nucleotide sequence ID" value="NZ_JBHSBU010000001.1"/>
</dbReference>
<evidence type="ECO:0000256" key="11">
    <source>
        <dbReference type="RuleBase" id="RU361267"/>
    </source>
</evidence>
<keyword evidence="8 11" id="KW-0808">Transferase</keyword>
<dbReference type="Proteomes" id="UP001595791">
    <property type="component" value="Unassembled WGS sequence"/>
</dbReference>
<evidence type="ECO:0000256" key="5">
    <source>
        <dbReference type="ARBA" id="ARBA00013211"/>
    </source>
</evidence>
<comment type="pathway">
    <text evidence="2">Phospholipid metabolism; CDP-diacylglycerol biosynthesis; CDP-diacylglycerol from sn-glycerol 3-phosphate: step 2/3.</text>
</comment>
<evidence type="ECO:0000256" key="2">
    <source>
        <dbReference type="ARBA" id="ARBA00004728"/>
    </source>
</evidence>
<keyword evidence="12" id="KW-0812">Transmembrane</keyword>
<evidence type="ECO:0000256" key="3">
    <source>
        <dbReference type="ARBA" id="ARBA00005189"/>
    </source>
</evidence>
<keyword evidence="15" id="KW-1185">Reference proteome</keyword>
<keyword evidence="11" id="KW-0594">Phospholipid biosynthesis</keyword>
<comment type="catalytic activity">
    <reaction evidence="1 11">
        <text>a 1-acyl-sn-glycero-3-phosphate + an acyl-CoA = a 1,2-diacyl-sn-glycero-3-phosphate + CoA</text>
        <dbReference type="Rhea" id="RHEA:19709"/>
        <dbReference type="ChEBI" id="CHEBI:57287"/>
        <dbReference type="ChEBI" id="CHEBI:57970"/>
        <dbReference type="ChEBI" id="CHEBI:58342"/>
        <dbReference type="ChEBI" id="CHEBI:58608"/>
        <dbReference type="EC" id="2.3.1.51"/>
    </reaction>
</comment>
<keyword evidence="12" id="KW-1133">Transmembrane helix</keyword>
<organism evidence="14 15">
    <name type="scientific">Chitinimonas lacunae</name>
    <dbReference type="NCBI Taxonomy" id="1963018"/>
    <lineage>
        <taxon>Bacteria</taxon>
        <taxon>Pseudomonadati</taxon>
        <taxon>Pseudomonadota</taxon>
        <taxon>Betaproteobacteria</taxon>
        <taxon>Neisseriales</taxon>
        <taxon>Chitinibacteraceae</taxon>
        <taxon>Chitinimonas</taxon>
    </lineage>
</organism>
<comment type="domain">
    <text evidence="11">The HXXXXD motif is essential for acyltransferase activity and may constitute the binding site for the phosphate moiety of the glycerol-3-phosphate.</text>
</comment>
<keyword evidence="7 11" id="KW-0444">Lipid biosynthesis</keyword>
<evidence type="ECO:0000256" key="10">
    <source>
        <dbReference type="ARBA" id="ARBA00023315"/>
    </source>
</evidence>
<dbReference type="SUPFAM" id="SSF69593">
    <property type="entry name" value="Glycerol-3-phosphate (1)-acyltransferase"/>
    <property type="match status" value="1"/>
</dbReference>
<dbReference type="GO" id="GO:0016746">
    <property type="term" value="F:acyltransferase activity"/>
    <property type="evidence" value="ECO:0007669"/>
    <property type="project" value="UniProtKB-KW"/>
</dbReference>
<evidence type="ECO:0000313" key="14">
    <source>
        <dbReference type="EMBL" id="MFC4159763.1"/>
    </source>
</evidence>
<dbReference type="EMBL" id="JBHSBU010000001">
    <property type="protein sequence ID" value="MFC4159763.1"/>
    <property type="molecule type" value="Genomic_DNA"/>
</dbReference>
<keyword evidence="10 11" id="KW-0012">Acyltransferase</keyword>
<name>A0ABV8MNL1_9NEIS</name>
<feature type="domain" description="Phospholipid/glycerol acyltransferase" evidence="13">
    <location>
        <begin position="87"/>
        <end position="199"/>
    </location>
</feature>
<keyword evidence="11" id="KW-1208">Phospholipid metabolism</keyword>
<keyword evidence="9 11" id="KW-0443">Lipid metabolism</keyword>
<dbReference type="InterPro" id="IPR002123">
    <property type="entry name" value="Plipid/glycerol_acylTrfase"/>
</dbReference>
<dbReference type="Pfam" id="PF01553">
    <property type="entry name" value="Acyltransferase"/>
    <property type="match status" value="1"/>
</dbReference>
<evidence type="ECO:0000256" key="8">
    <source>
        <dbReference type="ARBA" id="ARBA00022679"/>
    </source>
</evidence>
<dbReference type="CDD" id="cd07989">
    <property type="entry name" value="LPLAT_AGPAT-like"/>
    <property type="match status" value="1"/>
</dbReference>
<dbReference type="PANTHER" id="PTHR10434">
    <property type="entry name" value="1-ACYL-SN-GLYCEROL-3-PHOSPHATE ACYLTRANSFERASE"/>
    <property type="match status" value="1"/>
</dbReference>
<evidence type="ECO:0000313" key="15">
    <source>
        <dbReference type="Proteomes" id="UP001595791"/>
    </source>
</evidence>
<sequence>MADGVNSGWLSYCIPMPKSSLPVRIWRFLRLVFHLLAGVIEVGLYFPGRSAMARRHAVARWSRRLVSIAAIEVRAQGHIPAPTVEAAILVANHVSWLDIFVMNAVVASRFVAKSEVRNWPLIGWLCERTGTLFISRERRQDAARVNQAIAGALNDGDCVAVFPEGSTSDGFTLKPFNAALLQPAVQAGAPIIPVALRYLDAYGRQTDIPAYVDDLSLVESVLRILAQRRLIAELTFLSPLPADGRHRRELAKAAEAAIAEVLSPPPAVPAAEKVSEIRAGLPA</sequence>
<evidence type="ECO:0000256" key="6">
    <source>
        <dbReference type="ARBA" id="ARBA00016139"/>
    </source>
</evidence>
<protein>
    <recommendedName>
        <fullName evidence="6 11">1-acyl-sn-glycerol-3-phosphate acyltransferase</fullName>
        <ecNumber evidence="5 11">2.3.1.51</ecNumber>
    </recommendedName>
</protein>
<proteinExistence type="inferred from homology"/>
<dbReference type="NCBIfam" id="TIGR00530">
    <property type="entry name" value="AGP_acyltrn"/>
    <property type="match status" value="1"/>
</dbReference>
<dbReference type="PANTHER" id="PTHR10434:SF64">
    <property type="entry name" value="1-ACYL-SN-GLYCEROL-3-PHOSPHATE ACYLTRANSFERASE-RELATED"/>
    <property type="match status" value="1"/>
</dbReference>
<comment type="similarity">
    <text evidence="4 11">Belongs to the 1-acyl-sn-glycerol-3-phosphate acyltransferase family.</text>
</comment>